<feature type="region of interest" description="Disordered" evidence="7">
    <location>
        <begin position="1"/>
        <end position="32"/>
    </location>
</feature>
<dbReference type="STRING" id="9402.L5K1J5"/>
<evidence type="ECO:0000256" key="6">
    <source>
        <dbReference type="PROSITE-ProRule" id="PRU00259"/>
    </source>
</evidence>
<reference evidence="9" key="1">
    <citation type="journal article" date="2013" name="Science">
        <title>Comparative analysis of bat genomes provides insight into the evolution of flight and immunity.</title>
        <authorList>
            <person name="Zhang G."/>
            <person name="Cowled C."/>
            <person name="Shi Z."/>
            <person name="Huang Z."/>
            <person name="Bishop-Lilly K.A."/>
            <person name="Fang X."/>
            <person name="Wynne J.W."/>
            <person name="Xiong Z."/>
            <person name="Baker M.L."/>
            <person name="Zhao W."/>
            <person name="Tachedjian M."/>
            <person name="Zhu Y."/>
            <person name="Zhou P."/>
            <person name="Jiang X."/>
            <person name="Ng J."/>
            <person name="Yang L."/>
            <person name="Wu L."/>
            <person name="Xiao J."/>
            <person name="Feng Y."/>
            <person name="Chen Y."/>
            <person name="Sun X."/>
            <person name="Zhang Y."/>
            <person name="Marsh G.A."/>
            <person name="Crameri G."/>
            <person name="Broder C.C."/>
            <person name="Frey K.G."/>
            <person name="Wang L.F."/>
            <person name="Wang J."/>
        </authorList>
    </citation>
    <scope>NUCLEOTIDE SEQUENCE [LARGE SCALE GENOMIC DNA]</scope>
</reference>
<accession>L5K1J5</accession>
<dbReference type="EMBL" id="KB031068">
    <property type="protein sequence ID" value="ELK04631.1"/>
    <property type="molecule type" value="Genomic_DNA"/>
</dbReference>
<comment type="subcellular location">
    <subcellularLocation>
        <location evidence="1">Cell junction</location>
    </subcellularLocation>
</comment>
<dbReference type="PANTHER" id="PTHR10372">
    <property type="entry name" value="PLAKOPHILLIN-RELATED"/>
    <property type="match status" value="1"/>
</dbReference>
<dbReference type="SUPFAM" id="SSF48371">
    <property type="entry name" value="ARM repeat"/>
    <property type="match status" value="1"/>
</dbReference>
<evidence type="ECO:0000256" key="2">
    <source>
        <dbReference type="ARBA" id="ARBA00005462"/>
    </source>
</evidence>
<evidence type="ECO:0000313" key="9">
    <source>
        <dbReference type="Proteomes" id="UP000010552"/>
    </source>
</evidence>
<dbReference type="GO" id="GO:0098609">
    <property type="term" value="P:cell-cell adhesion"/>
    <property type="evidence" value="ECO:0007669"/>
    <property type="project" value="InterPro"/>
</dbReference>
<dbReference type="GO" id="GO:0005912">
    <property type="term" value="C:adherens junction"/>
    <property type="evidence" value="ECO:0007669"/>
    <property type="project" value="TreeGrafter"/>
</dbReference>
<feature type="repeat" description="ARM" evidence="6">
    <location>
        <begin position="549"/>
        <end position="576"/>
    </location>
</feature>
<keyword evidence="5" id="KW-0965">Cell junction</keyword>
<name>L5K1J5_PTEAL</name>
<evidence type="ECO:0000256" key="5">
    <source>
        <dbReference type="ARBA" id="ARBA00022949"/>
    </source>
</evidence>
<keyword evidence="9" id="KW-1185">Reference proteome</keyword>
<feature type="compositionally biased region" description="Polar residues" evidence="7">
    <location>
        <begin position="77"/>
        <end position="112"/>
    </location>
</feature>
<dbReference type="InterPro" id="IPR011989">
    <property type="entry name" value="ARM-like"/>
</dbReference>
<feature type="compositionally biased region" description="Low complexity" evidence="7">
    <location>
        <begin position="282"/>
        <end position="295"/>
    </location>
</feature>
<dbReference type="GO" id="GO:0005886">
    <property type="term" value="C:plasma membrane"/>
    <property type="evidence" value="ECO:0007669"/>
    <property type="project" value="TreeGrafter"/>
</dbReference>
<dbReference type="InterPro" id="IPR028435">
    <property type="entry name" value="Plakophilin/d_Catenin"/>
</dbReference>
<gene>
    <name evidence="8" type="ORF">PAL_GLEAN10025888</name>
</gene>
<dbReference type="Pfam" id="PF00514">
    <property type="entry name" value="Arm"/>
    <property type="match status" value="4"/>
</dbReference>
<feature type="region of interest" description="Disordered" evidence="7">
    <location>
        <begin position="166"/>
        <end position="218"/>
    </location>
</feature>
<comment type="similarity">
    <text evidence="2">Belongs to the beta-catenin family.</text>
</comment>
<feature type="region of interest" description="Disordered" evidence="7">
    <location>
        <begin position="280"/>
        <end position="305"/>
    </location>
</feature>
<evidence type="ECO:0000313" key="8">
    <source>
        <dbReference type="EMBL" id="ELK04631.1"/>
    </source>
</evidence>
<dbReference type="AlphaFoldDB" id="L5K1J5"/>
<dbReference type="SMART" id="SM00185">
    <property type="entry name" value="ARM"/>
    <property type="match status" value="4"/>
</dbReference>
<dbReference type="InParanoid" id="L5K1J5"/>
<evidence type="ECO:0000256" key="4">
    <source>
        <dbReference type="ARBA" id="ARBA00022889"/>
    </source>
</evidence>
<keyword evidence="4" id="KW-0130">Cell adhesion</keyword>
<dbReference type="InterPro" id="IPR016024">
    <property type="entry name" value="ARM-type_fold"/>
</dbReference>
<feature type="repeat" description="ARM" evidence="6">
    <location>
        <begin position="846"/>
        <end position="883"/>
    </location>
</feature>
<feature type="region of interest" description="Disordered" evidence="7">
    <location>
        <begin position="223"/>
        <end position="242"/>
    </location>
</feature>
<organism evidence="8 9">
    <name type="scientific">Pteropus alecto</name>
    <name type="common">Black flying fox</name>
    <dbReference type="NCBI Taxonomy" id="9402"/>
    <lineage>
        <taxon>Eukaryota</taxon>
        <taxon>Metazoa</taxon>
        <taxon>Chordata</taxon>
        <taxon>Craniata</taxon>
        <taxon>Vertebrata</taxon>
        <taxon>Euteleostomi</taxon>
        <taxon>Mammalia</taxon>
        <taxon>Eutheria</taxon>
        <taxon>Laurasiatheria</taxon>
        <taxon>Chiroptera</taxon>
        <taxon>Yinpterochiroptera</taxon>
        <taxon>Pteropodoidea</taxon>
        <taxon>Pteropodidae</taxon>
        <taxon>Pteropodinae</taxon>
        <taxon>Pteropus</taxon>
    </lineage>
</organism>
<dbReference type="FunCoup" id="L5K1J5">
    <property type="interactions" value="318"/>
</dbReference>
<feature type="region of interest" description="Disordered" evidence="7">
    <location>
        <begin position="248"/>
        <end position="268"/>
    </location>
</feature>
<evidence type="ECO:0000256" key="7">
    <source>
        <dbReference type="SAM" id="MobiDB-lite"/>
    </source>
</evidence>
<keyword evidence="3" id="KW-0677">Repeat</keyword>
<dbReference type="InterPro" id="IPR000225">
    <property type="entry name" value="Armadillo"/>
</dbReference>
<dbReference type="Gene3D" id="1.25.10.10">
    <property type="entry name" value="Leucine-rich Repeat Variant"/>
    <property type="match status" value="2"/>
</dbReference>
<dbReference type="PANTHER" id="PTHR10372:SF8">
    <property type="entry name" value="PLAKOPHILIN-4"/>
    <property type="match status" value="1"/>
</dbReference>
<dbReference type="PROSITE" id="PS50176">
    <property type="entry name" value="ARM_REPEAT"/>
    <property type="match status" value="2"/>
</dbReference>
<proteinExistence type="inferred from homology"/>
<dbReference type="Proteomes" id="UP000010552">
    <property type="component" value="Unassembled WGS sequence"/>
</dbReference>
<feature type="region of interest" description="Disordered" evidence="7">
    <location>
        <begin position="747"/>
        <end position="784"/>
    </location>
</feature>
<sequence length="951" mass="104229">MPAPEQASLVEEGQPQIRQEAASTGPGMEPETTATTILASVKEQELQFQRLTRELEVERQIVASQLERCRLGAESPSIASTSSTEKSFPWRSTGSLGNSRSSTQMNSYSDSGYQEAGSFHNSLNLSKADNRPQHSFIGSTNNHLVRNSRAEGQTLVQPSVANRAMRRVSSVPSRAQSPSYVISTGVSPSRGSLRTSLGTGFGSPSVTDSRPLNPSAYSSTTLPVQRAASPYSAQRPASPAAVRRIGSVTSRQTANPNGPTPQYQTSARVGSPLTLTDAQTRVASPSQGQVGSSSPKRSGMTAVPQHLGPSLQRTVHDMEQFGQQQYEIYERMVPPRPDSLTGLRSSYASQHSQLGQDLRSTVSPDLHITPIYEGRTYYSPVYRSPNHGTVELQGSQTALYRTGSGVGNLQRTSSQRSTLTYQRNNYALNTTATYAEPYRPIQYRMQECNYNRLQHVAPADDGTTRSPSIDSIQKDPRQVLVMDPQNATISQNFSFDVKLMEFAWRDPELPEVIHMLQHQFPSVQANAAAYLQHLCFGDNKVKMEVCRLGGIKHLVDLLDHRVLEVQKNACGALRNLVFGKSTDENKIAMKNVGGIPALLRLLRKSVDAEVRELVTALWPQANHLSGTSFPGAQSPLLGICVKMKVDCLARTMYELYLLLFLHRVFCPGRLVSNLSSAGEEARKQMRSCEGLVDSLLYVIHTCVNTSDYDSKTVENCVCTLRNLSYRLELEVPQARLLGLNELDDLLGKESPSKDSEPSCWGKKKKKKKRTPQEDQWDGVGPIPGLSKSPKGVEMLWHPSVVKPYLTLLAESSNPATLEGSAGSLQNLSAGNWKFAAYIRAAVRKEKGLPILVELLRMDNDRVVSSVATALRNMALDVRNKELIGKYAMRDLVNRLPGGTGPSVLSDETMAAICCALHEVTSKNMENAKALADSGGIEKLVNITKGRGDRQV</sequence>
<feature type="region of interest" description="Disordered" evidence="7">
    <location>
        <begin position="73"/>
        <end position="147"/>
    </location>
</feature>
<evidence type="ECO:0000256" key="1">
    <source>
        <dbReference type="ARBA" id="ARBA00004282"/>
    </source>
</evidence>
<feature type="compositionally biased region" description="Polar residues" evidence="7">
    <location>
        <begin position="136"/>
        <end position="147"/>
    </location>
</feature>
<feature type="compositionally biased region" description="Polar residues" evidence="7">
    <location>
        <begin position="170"/>
        <end position="218"/>
    </location>
</feature>
<feature type="compositionally biased region" description="Basic and acidic residues" evidence="7">
    <location>
        <begin position="747"/>
        <end position="756"/>
    </location>
</feature>
<evidence type="ECO:0000256" key="3">
    <source>
        <dbReference type="ARBA" id="ARBA00022737"/>
    </source>
</evidence>
<dbReference type="GO" id="GO:0005634">
    <property type="term" value="C:nucleus"/>
    <property type="evidence" value="ECO:0007669"/>
    <property type="project" value="TreeGrafter"/>
</dbReference>
<protein>
    <submittedName>
        <fullName evidence="8">Plakophilin-4</fullName>
    </submittedName>
</protein>
<dbReference type="GO" id="GO:0005737">
    <property type="term" value="C:cytoplasm"/>
    <property type="evidence" value="ECO:0007669"/>
    <property type="project" value="TreeGrafter"/>
</dbReference>